<accession>A0A2S5BIX6</accession>
<evidence type="ECO:0000313" key="10">
    <source>
        <dbReference type="EMBL" id="POY76719.1"/>
    </source>
</evidence>
<dbReference type="OrthoDB" id="654211at2759"/>
<dbReference type="PROSITE" id="PS50157">
    <property type="entry name" value="ZINC_FINGER_C2H2_2"/>
    <property type="match status" value="4"/>
</dbReference>
<evidence type="ECO:0000256" key="1">
    <source>
        <dbReference type="ARBA" id="ARBA00004123"/>
    </source>
</evidence>
<evidence type="ECO:0000256" key="3">
    <source>
        <dbReference type="ARBA" id="ARBA00022737"/>
    </source>
</evidence>
<reference evidence="10 11" key="1">
    <citation type="journal article" date="2018" name="Front. Microbiol.">
        <title>Prospects for Fungal Bioremediation of Acidic Radioactive Waste Sites: Characterization and Genome Sequence of Rhodotorula taiwanensis MD1149.</title>
        <authorList>
            <person name="Tkavc R."/>
            <person name="Matrosova V.Y."/>
            <person name="Grichenko O.E."/>
            <person name="Gostincar C."/>
            <person name="Volpe R.P."/>
            <person name="Klimenkova P."/>
            <person name="Gaidamakova E.K."/>
            <person name="Zhou C.E."/>
            <person name="Stewart B.J."/>
            <person name="Lyman M.G."/>
            <person name="Malfatti S.A."/>
            <person name="Rubinfeld B."/>
            <person name="Courtot M."/>
            <person name="Singh J."/>
            <person name="Dalgard C.L."/>
            <person name="Hamilton T."/>
            <person name="Frey K.G."/>
            <person name="Gunde-Cimerman N."/>
            <person name="Dugan L."/>
            <person name="Daly M.J."/>
        </authorList>
    </citation>
    <scope>NUCLEOTIDE SEQUENCE [LARGE SCALE GENOMIC DNA]</scope>
    <source>
        <strain evidence="10 11">MD1149</strain>
    </source>
</reference>
<dbReference type="GO" id="GO:0031519">
    <property type="term" value="C:PcG protein complex"/>
    <property type="evidence" value="ECO:0007669"/>
    <property type="project" value="TreeGrafter"/>
</dbReference>
<keyword evidence="4 7" id="KW-0863">Zinc-finger</keyword>
<feature type="compositionally biased region" description="Polar residues" evidence="8">
    <location>
        <begin position="572"/>
        <end position="581"/>
    </location>
</feature>
<keyword evidence="6" id="KW-0539">Nucleus</keyword>
<organism evidence="10 11">
    <name type="scientific">Rhodotorula taiwanensis</name>
    <dbReference type="NCBI Taxonomy" id="741276"/>
    <lineage>
        <taxon>Eukaryota</taxon>
        <taxon>Fungi</taxon>
        <taxon>Dikarya</taxon>
        <taxon>Basidiomycota</taxon>
        <taxon>Pucciniomycotina</taxon>
        <taxon>Microbotryomycetes</taxon>
        <taxon>Sporidiobolales</taxon>
        <taxon>Sporidiobolaceae</taxon>
        <taxon>Rhodotorula</taxon>
    </lineage>
</organism>
<dbReference type="PANTHER" id="PTHR14003">
    <property type="entry name" value="TRANSCRIPTIONAL REPRESSOR PROTEIN YY"/>
    <property type="match status" value="1"/>
</dbReference>
<keyword evidence="11" id="KW-1185">Reference proteome</keyword>
<dbReference type="GO" id="GO:0005667">
    <property type="term" value="C:transcription regulator complex"/>
    <property type="evidence" value="ECO:0007669"/>
    <property type="project" value="TreeGrafter"/>
</dbReference>
<feature type="domain" description="C2H2-type" evidence="9">
    <location>
        <begin position="77"/>
        <end position="106"/>
    </location>
</feature>
<feature type="compositionally biased region" description="Acidic residues" evidence="8">
    <location>
        <begin position="151"/>
        <end position="166"/>
    </location>
</feature>
<feature type="compositionally biased region" description="Low complexity" evidence="8">
    <location>
        <begin position="353"/>
        <end position="362"/>
    </location>
</feature>
<evidence type="ECO:0000256" key="8">
    <source>
        <dbReference type="SAM" id="MobiDB-lite"/>
    </source>
</evidence>
<dbReference type="GO" id="GO:0008270">
    <property type="term" value="F:zinc ion binding"/>
    <property type="evidence" value="ECO:0007669"/>
    <property type="project" value="UniProtKB-KW"/>
</dbReference>
<protein>
    <recommendedName>
        <fullName evidence="9">C2H2-type domain-containing protein</fullName>
    </recommendedName>
</protein>
<feature type="domain" description="C2H2-type" evidence="9">
    <location>
        <begin position="17"/>
        <end position="46"/>
    </location>
</feature>
<evidence type="ECO:0000256" key="4">
    <source>
        <dbReference type="ARBA" id="ARBA00022771"/>
    </source>
</evidence>
<feature type="region of interest" description="Disordered" evidence="8">
    <location>
        <begin position="422"/>
        <end position="453"/>
    </location>
</feature>
<gene>
    <name evidence="10" type="ORF">BMF94_0311</name>
</gene>
<dbReference type="InterPro" id="IPR036236">
    <property type="entry name" value="Znf_C2H2_sf"/>
</dbReference>
<comment type="caution">
    <text evidence="10">The sequence shown here is derived from an EMBL/GenBank/DDBJ whole genome shotgun (WGS) entry which is preliminary data.</text>
</comment>
<dbReference type="EMBL" id="PJQD01000002">
    <property type="protein sequence ID" value="POY76719.1"/>
    <property type="molecule type" value="Genomic_DNA"/>
</dbReference>
<sequence>MANSRSNRALLAAGRPFDCPFQGCPKSFARKSDLVRHERIHNNERPWLCDWPGCNRDFIQRSALIVHERTHTGERPHRCGIGGCEKAFSDSSSLARHRRIHTGQRPYRCLVSSCRKTFCRKTTLTKHIVKNHPLWAHDPDQVSVAVFVDDEGDEDDDADGEPDYVDPESSYYQEKVEPPRVGRGKTYLPTPPTPHGFEDAPSTPDPHRAPPNSLYLAATARRRGQPPTPATRSVDDEDYEYSGGRHHPYQRPVEMRRNATYHGQPSTHWATPPPTSTQPEVRRSQRNAAKRRYADDISDDDAAGQAYDRDDDDYTEGPTAIQRSTAGQGRRQLVYPSASSVNHFATYPPPSSSPQAPSGSDSLLPPQYPISHPMAHAHYSAPIPQSFQFSPLPQSPPRPSSALRYRRASSVGLLDTAPDMSAFVEPSPQLGSAQLPEHHDASPLGHSDGPAVFGLGLQLEPSLSEMDRGLHNRRLSEVHRNPSPTRPTFGLDDFDLHGGNVPGNQSSPTSATFSALSGSTHSSDHGFPSFSRRGSIGFPSLPSGLSSTLTLGSRKPSFSSMTTKLLEDMEADQQQSPQRSSETIHEMDTEA</sequence>
<keyword evidence="5" id="KW-0862">Zinc</keyword>
<evidence type="ECO:0000256" key="2">
    <source>
        <dbReference type="ARBA" id="ARBA00022723"/>
    </source>
</evidence>
<dbReference type="SMART" id="SM00355">
    <property type="entry name" value="ZnF_C2H2"/>
    <property type="match status" value="4"/>
</dbReference>
<evidence type="ECO:0000259" key="9">
    <source>
        <dbReference type="PROSITE" id="PS50157"/>
    </source>
</evidence>
<name>A0A2S5BIX6_9BASI</name>
<dbReference type="FunFam" id="3.30.160.60:FF:000744">
    <property type="entry name" value="zinc finger E-box-binding homeobox 1"/>
    <property type="match status" value="1"/>
</dbReference>
<dbReference type="GO" id="GO:0000978">
    <property type="term" value="F:RNA polymerase II cis-regulatory region sequence-specific DNA binding"/>
    <property type="evidence" value="ECO:0007669"/>
    <property type="project" value="TreeGrafter"/>
</dbReference>
<feature type="compositionally biased region" description="Low complexity" evidence="8">
    <location>
        <begin position="539"/>
        <end position="553"/>
    </location>
</feature>
<comment type="subcellular location">
    <subcellularLocation>
        <location evidence="1">Nucleus</location>
    </subcellularLocation>
</comment>
<dbReference type="Proteomes" id="UP000237144">
    <property type="component" value="Unassembled WGS sequence"/>
</dbReference>
<evidence type="ECO:0000256" key="5">
    <source>
        <dbReference type="ARBA" id="ARBA00022833"/>
    </source>
</evidence>
<evidence type="ECO:0000256" key="7">
    <source>
        <dbReference type="PROSITE-ProRule" id="PRU00042"/>
    </source>
</evidence>
<dbReference type="FunFam" id="3.30.160.60:FF:000125">
    <property type="entry name" value="Putative zinc finger protein 143"/>
    <property type="match status" value="2"/>
</dbReference>
<feature type="region of interest" description="Disordered" evidence="8">
    <location>
        <begin position="151"/>
        <end position="379"/>
    </location>
</feature>
<proteinExistence type="predicted"/>
<dbReference type="PROSITE" id="PS00028">
    <property type="entry name" value="ZINC_FINGER_C2H2_1"/>
    <property type="match status" value="4"/>
</dbReference>
<dbReference type="AlphaFoldDB" id="A0A2S5BIX6"/>
<feature type="compositionally biased region" description="Polar residues" evidence="8">
    <location>
        <begin position="502"/>
        <end position="521"/>
    </location>
</feature>
<feature type="domain" description="C2H2-type" evidence="9">
    <location>
        <begin position="47"/>
        <end position="76"/>
    </location>
</feature>
<feature type="domain" description="C2H2-type" evidence="9">
    <location>
        <begin position="107"/>
        <end position="132"/>
    </location>
</feature>
<dbReference type="STRING" id="741276.A0A2S5BIX6"/>
<dbReference type="Pfam" id="PF00096">
    <property type="entry name" value="zf-C2H2"/>
    <property type="match status" value="2"/>
</dbReference>
<dbReference type="GO" id="GO:0000785">
    <property type="term" value="C:chromatin"/>
    <property type="evidence" value="ECO:0007669"/>
    <property type="project" value="TreeGrafter"/>
</dbReference>
<dbReference type="InterPro" id="IPR013087">
    <property type="entry name" value="Znf_C2H2_type"/>
</dbReference>
<keyword evidence="2" id="KW-0479">Metal-binding</keyword>
<feature type="region of interest" description="Disordered" evidence="8">
    <location>
        <begin position="474"/>
        <end position="591"/>
    </location>
</feature>
<keyword evidence="3" id="KW-0677">Repeat</keyword>
<dbReference type="PANTHER" id="PTHR14003:SF22">
    <property type="entry name" value="FINGER DOMAIN PROTEIN, PUTATIVE (AFU_ORTHOLOGUE AFUA_4G11480)-RELATED"/>
    <property type="match status" value="1"/>
</dbReference>
<feature type="compositionally biased region" description="Basic and acidic residues" evidence="8">
    <location>
        <begin position="582"/>
        <end position="591"/>
    </location>
</feature>
<dbReference type="GO" id="GO:0000981">
    <property type="term" value="F:DNA-binding transcription factor activity, RNA polymerase II-specific"/>
    <property type="evidence" value="ECO:0007669"/>
    <property type="project" value="UniProtKB-ARBA"/>
</dbReference>
<evidence type="ECO:0000256" key="6">
    <source>
        <dbReference type="ARBA" id="ARBA00023242"/>
    </source>
</evidence>
<dbReference type="SUPFAM" id="SSF57667">
    <property type="entry name" value="beta-beta-alpha zinc fingers"/>
    <property type="match status" value="3"/>
</dbReference>
<dbReference type="Gene3D" id="3.30.160.60">
    <property type="entry name" value="Classic Zinc Finger"/>
    <property type="match status" value="4"/>
</dbReference>
<feature type="region of interest" description="Disordered" evidence="8">
    <location>
        <begin position="385"/>
        <end position="404"/>
    </location>
</feature>
<evidence type="ECO:0000313" key="11">
    <source>
        <dbReference type="Proteomes" id="UP000237144"/>
    </source>
</evidence>